<proteinExistence type="predicted"/>
<evidence type="ECO:0000313" key="2">
    <source>
        <dbReference type="Proteomes" id="UP000516093"/>
    </source>
</evidence>
<organism evidence="1 2">
    <name type="scientific">Hymenobacter qilianensis</name>
    <dbReference type="NCBI Taxonomy" id="1385715"/>
    <lineage>
        <taxon>Bacteria</taxon>
        <taxon>Pseudomonadati</taxon>
        <taxon>Bacteroidota</taxon>
        <taxon>Cytophagia</taxon>
        <taxon>Cytophagales</taxon>
        <taxon>Hymenobacteraceae</taxon>
        <taxon>Hymenobacter</taxon>
    </lineage>
</organism>
<name>A0A7H0H1D2_9BACT</name>
<accession>A0A7H0H1D2</accession>
<gene>
    <name evidence="1" type="ORF">H9L05_21235</name>
</gene>
<dbReference type="KEGG" id="hqi:H9L05_21235"/>
<sequence>MSLQVEAQKVVVDSVGVETQLPMNDWVEVGVFAPAGKGQKAGQPLYLQKRRLRSGQQTITVMVPRQPVRAGLDPNHLLIDLEMEDNDQKVKIEN</sequence>
<reference evidence="1 2" key="1">
    <citation type="submission" date="2020-08" db="EMBL/GenBank/DDBJ databases">
        <title>Genome sequence of Hymenobacter qilianensis JCM 19763T.</title>
        <authorList>
            <person name="Hyun D.-W."/>
            <person name="Bae J.-W."/>
        </authorList>
    </citation>
    <scope>NUCLEOTIDE SEQUENCE [LARGE SCALE GENOMIC DNA]</scope>
    <source>
        <strain evidence="1 2">JCM 19763</strain>
        <plasmid evidence="1 2">p_unnamed1</plasmid>
    </source>
</reference>
<geneLocation type="plasmid" evidence="1 2">
    <name>p_unnamed1</name>
</geneLocation>
<evidence type="ECO:0000313" key="1">
    <source>
        <dbReference type="EMBL" id="QNP54348.1"/>
    </source>
</evidence>
<keyword evidence="2" id="KW-1185">Reference proteome</keyword>
<dbReference type="AlphaFoldDB" id="A0A7H0H1D2"/>
<keyword evidence="1" id="KW-0614">Plasmid</keyword>
<protein>
    <submittedName>
        <fullName evidence="1">Uncharacterized protein</fullName>
    </submittedName>
</protein>
<dbReference type="RefSeq" id="WP_187734507.1">
    <property type="nucleotide sequence ID" value="NZ_CP060785.1"/>
</dbReference>
<dbReference type="EMBL" id="CP060785">
    <property type="protein sequence ID" value="QNP54348.1"/>
    <property type="molecule type" value="Genomic_DNA"/>
</dbReference>
<dbReference type="Proteomes" id="UP000516093">
    <property type="component" value="Plasmid p_unnamed1"/>
</dbReference>